<gene>
    <name evidence="2" type="ORF">HAX54_023416</name>
</gene>
<sequence length="88" mass="9939">KQEEELSPKKLTAPEKLRRTAGGDSRTTDEPPMLSRRLGREVSTDDSSVSHRSRSAKRRCDAGSMQWPKAIFYPNQHFIGILPDLTSK</sequence>
<feature type="region of interest" description="Disordered" evidence="1">
    <location>
        <begin position="1"/>
        <end position="61"/>
    </location>
</feature>
<organism evidence="2 3">
    <name type="scientific">Datura stramonium</name>
    <name type="common">Jimsonweed</name>
    <name type="synonym">Common thornapple</name>
    <dbReference type="NCBI Taxonomy" id="4076"/>
    <lineage>
        <taxon>Eukaryota</taxon>
        <taxon>Viridiplantae</taxon>
        <taxon>Streptophyta</taxon>
        <taxon>Embryophyta</taxon>
        <taxon>Tracheophyta</taxon>
        <taxon>Spermatophyta</taxon>
        <taxon>Magnoliopsida</taxon>
        <taxon>eudicotyledons</taxon>
        <taxon>Gunneridae</taxon>
        <taxon>Pentapetalae</taxon>
        <taxon>asterids</taxon>
        <taxon>lamiids</taxon>
        <taxon>Solanales</taxon>
        <taxon>Solanaceae</taxon>
        <taxon>Solanoideae</taxon>
        <taxon>Datureae</taxon>
        <taxon>Datura</taxon>
    </lineage>
</organism>
<accession>A0ABS8UYB5</accession>
<evidence type="ECO:0000313" key="2">
    <source>
        <dbReference type="EMBL" id="MCD9639112.1"/>
    </source>
</evidence>
<protein>
    <submittedName>
        <fullName evidence="2">Uncharacterized protein</fullName>
    </submittedName>
</protein>
<name>A0ABS8UYB5_DATST</name>
<feature type="non-terminal residue" evidence="2">
    <location>
        <position position="1"/>
    </location>
</feature>
<comment type="caution">
    <text evidence="2">The sequence shown here is derived from an EMBL/GenBank/DDBJ whole genome shotgun (WGS) entry which is preliminary data.</text>
</comment>
<proteinExistence type="predicted"/>
<evidence type="ECO:0000256" key="1">
    <source>
        <dbReference type="SAM" id="MobiDB-lite"/>
    </source>
</evidence>
<evidence type="ECO:0000313" key="3">
    <source>
        <dbReference type="Proteomes" id="UP000823775"/>
    </source>
</evidence>
<feature type="compositionally biased region" description="Basic and acidic residues" evidence="1">
    <location>
        <begin position="1"/>
        <end position="18"/>
    </location>
</feature>
<dbReference type="Proteomes" id="UP000823775">
    <property type="component" value="Unassembled WGS sequence"/>
</dbReference>
<keyword evidence="3" id="KW-1185">Reference proteome</keyword>
<dbReference type="EMBL" id="JACEIK010002847">
    <property type="protein sequence ID" value="MCD9639112.1"/>
    <property type="molecule type" value="Genomic_DNA"/>
</dbReference>
<reference evidence="2 3" key="1">
    <citation type="journal article" date="2021" name="BMC Genomics">
        <title>Datura genome reveals duplications of psychoactive alkaloid biosynthetic genes and high mutation rate following tissue culture.</title>
        <authorList>
            <person name="Rajewski A."/>
            <person name="Carter-House D."/>
            <person name="Stajich J."/>
            <person name="Litt A."/>
        </authorList>
    </citation>
    <scope>NUCLEOTIDE SEQUENCE [LARGE SCALE GENOMIC DNA]</scope>
    <source>
        <strain evidence="2">AR-01</strain>
    </source>
</reference>